<feature type="compositionally biased region" description="Basic and acidic residues" evidence="2">
    <location>
        <begin position="556"/>
        <end position="570"/>
    </location>
</feature>
<keyword evidence="4" id="KW-1185">Reference proteome</keyword>
<dbReference type="AlphaFoldDB" id="A0AA39Q5N6"/>
<feature type="compositionally biased region" description="Basic and acidic residues" evidence="2">
    <location>
        <begin position="112"/>
        <end position="121"/>
    </location>
</feature>
<feature type="region of interest" description="Disordered" evidence="2">
    <location>
        <begin position="545"/>
        <end position="581"/>
    </location>
</feature>
<feature type="region of interest" description="Disordered" evidence="2">
    <location>
        <begin position="112"/>
        <end position="133"/>
    </location>
</feature>
<feature type="compositionally biased region" description="Acidic residues" evidence="2">
    <location>
        <begin position="884"/>
        <end position="896"/>
    </location>
</feature>
<protein>
    <submittedName>
        <fullName evidence="3">Uncharacterized protein</fullName>
    </submittedName>
</protein>
<evidence type="ECO:0000313" key="4">
    <source>
        <dbReference type="Proteomes" id="UP001175228"/>
    </source>
</evidence>
<sequence>MSVGVSSSSSTMASKSITTAATLRRDPRSPISNVRMTGCPRMEYARLAAYDDDIHARLAECPSLQHISLVYAVGKNGILYDSWSLRGVQGSNSPGWRLGRGVGMDVDFGVGRERSQQRDSPRGSTMVGDQREHCGSGACARTKLAAHDGSLRRPALPSHQDFAMHNDEHPFSLELASLKADISKFQVFYLLATVLQSQELTLSLRRLSDKLSLTEDALLERTTQLVEANTGLAKAKHAAEGAHALATRIRGREEEGKIRERDLEKQLREVQEQNKMSDLVVNEYADYVRSLDGRTSMSLHLPPTTSLFEAKVGIHKLFDDVSSESEELHAEVEITLKYEAEIRNKENNTIELANARDELKKQKLEDNSAAKMVSKYMKFSQVATNGLQASLLSMNERHTTTVNTLSTQIAVMSSQLEQSRADTEKLRQALDEVGGDIMREAFGRRREVSLRIRMVAREENTEEWLRRWTLRAEEGIERRDDASTLLEKMLRDAHGFTADLNGSSESMGRIVVAESAVETLVEELRIQTARRLELEKLVVLPPIPVHQKNLPEPPPSEEKKENQEEAKPAPETEASEDQPEVISIHQPSPRLLSQPTSIFDELAISSSSSSSSTLVTSDPVPFPPKEQLSLLAELTQVSRRYDDMQRAFRDCHHALQELQNQLSATNSSQVLHTAAERLSDYAEDARVELEIRIADEDLLVHGFETILTVPGALDDKSEDSPTLEEVEAQIDAFISGSDPAVKKTQQNISQKLDDIQHDIAAIKRAIHDPDLLSPIPPSPSSGWISWASRPSSPSATTFGNVMTNPKLRQAQSMNFPTRKDPYANLGLRVSMPLSPPVSSVFVENWGPRPRTLSALYSLGLARNASGTLGSGFIPPTPRENHVDEETEDEEDEDDVE</sequence>
<feature type="region of interest" description="Disordered" evidence="2">
    <location>
        <begin position="866"/>
        <end position="896"/>
    </location>
</feature>
<comment type="caution">
    <text evidence="3">The sequence shown here is derived from an EMBL/GenBank/DDBJ whole genome shotgun (WGS) entry which is preliminary data.</text>
</comment>
<reference evidence="3" key="1">
    <citation type="submission" date="2023-06" db="EMBL/GenBank/DDBJ databases">
        <authorList>
            <consortium name="Lawrence Berkeley National Laboratory"/>
            <person name="Ahrendt S."/>
            <person name="Sahu N."/>
            <person name="Indic B."/>
            <person name="Wong-Bajracharya J."/>
            <person name="Merenyi Z."/>
            <person name="Ke H.-M."/>
            <person name="Monk M."/>
            <person name="Kocsube S."/>
            <person name="Drula E."/>
            <person name="Lipzen A."/>
            <person name="Balint B."/>
            <person name="Henrissat B."/>
            <person name="Andreopoulos B."/>
            <person name="Martin F.M."/>
            <person name="Harder C.B."/>
            <person name="Rigling D."/>
            <person name="Ford K.L."/>
            <person name="Foster G.D."/>
            <person name="Pangilinan J."/>
            <person name="Papanicolaou A."/>
            <person name="Barry K."/>
            <person name="LaButti K."/>
            <person name="Viragh M."/>
            <person name="Koriabine M."/>
            <person name="Yan M."/>
            <person name="Riley R."/>
            <person name="Champramary S."/>
            <person name="Plett K.L."/>
            <person name="Tsai I.J."/>
            <person name="Slot J."/>
            <person name="Sipos G."/>
            <person name="Plett J."/>
            <person name="Nagy L.G."/>
            <person name="Grigoriev I.V."/>
        </authorList>
    </citation>
    <scope>NUCLEOTIDE SEQUENCE</scope>
    <source>
        <strain evidence="3">HWK02</strain>
    </source>
</reference>
<evidence type="ECO:0000313" key="3">
    <source>
        <dbReference type="EMBL" id="KAK0496728.1"/>
    </source>
</evidence>
<evidence type="ECO:0000256" key="1">
    <source>
        <dbReference type="SAM" id="Coils"/>
    </source>
</evidence>
<feature type="coiled-coil region" evidence="1">
    <location>
        <begin position="338"/>
        <end position="365"/>
    </location>
</feature>
<gene>
    <name evidence="3" type="ORF">EDD18DRAFT_1331514</name>
</gene>
<proteinExistence type="predicted"/>
<dbReference type="EMBL" id="JAUEPU010000014">
    <property type="protein sequence ID" value="KAK0496728.1"/>
    <property type="molecule type" value="Genomic_DNA"/>
</dbReference>
<organism evidence="3 4">
    <name type="scientific">Armillaria luteobubalina</name>
    <dbReference type="NCBI Taxonomy" id="153913"/>
    <lineage>
        <taxon>Eukaryota</taxon>
        <taxon>Fungi</taxon>
        <taxon>Dikarya</taxon>
        <taxon>Basidiomycota</taxon>
        <taxon>Agaricomycotina</taxon>
        <taxon>Agaricomycetes</taxon>
        <taxon>Agaricomycetidae</taxon>
        <taxon>Agaricales</taxon>
        <taxon>Marasmiineae</taxon>
        <taxon>Physalacriaceae</taxon>
        <taxon>Armillaria</taxon>
    </lineage>
</organism>
<name>A0AA39Q5N6_9AGAR</name>
<keyword evidence="1" id="KW-0175">Coiled coil</keyword>
<dbReference type="Proteomes" id="UP001175228">
    <property type="component" value="Unassembled WGS sequence"/>
</dbReference>
<evidence type="ECO:0000256" key="2">
    <source>
        <dbReference type="SAM" id="MobiDB-lite"/>
    </source>
</evidence>
<accession>A0AA39Q5N6</accession>